<reference evidence="1 2" key="1">
    <citation type="submission" date="2015-10" db="EMBL/GenBank/DDBJ databases">
        <authorList>
            <person name="Gilbert D.G."/>
        </authorList>
    </citation>
    <scope>NUCLEOTIDE SEQUENCE [LARGE SCALE GENOMIC DNA]</scope>
    <source>
        <strain evidence="1">FVVF132</strain>
    </source>
</reference>
<dbReference type="Proteomes" id="UP000051836">
    <property type="component" value="Unassembled WGS sequence"/>
</dbReference>
<dbReference type="EMBL" id="LMAW01002634">
    <property type="protein sequence ID" value="KQK78805.1"/>
    <property type="molecule type" value="Genomic_DNA"/>
</dbReference>
<dbReference type="AlphaFoldDB" id="A0A0Q3M800"/>
<sequence length="161" mass="18060">MSPLPFRQCSWPADGTSSIEKHCLSNLEIHRHAWKKDYIVMGLSSFRRLAYLKEKFRHFQGEDLRDVTSVPSPCPGQQSKDIAYVIFTTSDCPKQSGKQAGAVNNIAKGDKAVQSPSQKYLKICEEAVHQSISAKYYCYGTGVHNGTCGQLEEIGEEDWSR</sequence>
<gene>
    <name evidence="1" type="ORF">AAES_113569</name>
</gene>
<evidence type="ECO:0000313" key="1">
    <source>
        <dbReference type="EMBL" id="KQK78805.1"/>
    </source>
</evidence>
<evidence type="ECO:0000313" key="2">
    <source>
        <dbReference type="Proteomes" id="UP000051836"/>
    </source>
</evidence>
<protein>
    <submittedName>
        <fullName evidence="1">Uncharacterized protein</fullName>
    </submittedName>
</protein>
<accession>A0A0Q3M800</accession>
<comment type="caution">
    <text evidence="1">The sequence shown here is derived from an EMBL/GenBank/DDBJ whole genome shotgun (WGS) entry which is preliminary data.</text>
</comment>
<keyword evidence="2" id="KW-1185">Reference proteome</keyword>
<name>A0A0Q3M800_AMAAE</name>
<organism evidence="1 2">
    <name type="scientific">Amazona aestiva</name>
    <name type="common">Blue-fronted Amazon parrot</name>
    <dbReference type="NCBI Taxonomy" id="12930"/>
    <lineage>
        <taxon>Eukaryota</taxon>
        <taxon>Metazoa</taxon>
        <taxon>Chordata</taxon>
        <taxon>Craniata</taxon>
        <taxon>Vertebrata</taxon>
        <taxon>Euteleostomi</taxon>
        <taxon>Archelosauria</taxon>
        <taxon>Archosauria</taxon>
        <taxon>Dinosauria</taxon>
        <taxon>Saurischia</taxon>
        <taxon>Theropoda</taxon>
        <taxon>Coelurosauria</taxon>
        <taxon>Aves</taxon>
        <taxon>Neognathae</taxon>
        <taxon>Neoaves</taxon>
        <taxon>Telluraves</taxon>
        <taxon>Australaves</taxon>
        <taxon>Psittaciformes</taxon>
        <taxon>Psittacidae</taxon>
        <taxon>Amazona</taxon>
    </lineage>
</organism>
<proteinExistence type="predicted"/>